<protein>
    <submittedName>
        <fullName evidence="1">(apollo) hypothetical protein</fullName>
    </submittedName>
</protein>
<dbReference type="EMBL" id="CAJQZP010001064">
    <property type="protein sequence ID" value="CAG5015129.1"/>
    <property type="molecule type" value="Genomic_DNA"/>
</dbReference>
<evidence type="ECO:0000313" key="2">
    <source>
        <dbReference type="Proteomes" id="UP000691718"/>
    </source>
</evidence>
<evidence type="ECO:0000313" key="1">
    <source>
        <dbReference type="EMBL" id="CAG5015129.1"/>
    </source>
</evidence>
<proteinExistence type="predicted"/>
<accession>A0A8S3XHT6</accession>
<comment type="caution">
    <text evidence="1">The sequence shown here is derived from an EMBL/GenBank/DDBJ whole genome shotgun (WGS) entry which is preliminary data.</text>
</comment>
<reference evidence="1" key="1">
    <citation type="submission" date="2021-04" db="EMBL/GenBank/DDBJ databases">
        <authorList>
            <person name="Tunstrom K."/>
        </authorList>
    </citation>
    <scope>NUCLEOTIDE SEQUENCE</scope>
</reference>
<sequence length="119" mass="13019">MTFFAFNIATQIANADTSATQSARVTKAEARARQAKSIKNAEALNAGRPANLQKPQAAAWKYAIFTEAARRAAAASALEMARAAEALRIAEANILRYNTKKKSLYETKQHLVNIYFTIA</sequence>
<dbReference type="Proteomes" id="UP000691718">
    <property type="component" value="Unassembled WGS sequence"/>
</dbReference>
<keyword evidence="2" id="KW-1185">Reference proteome</keyword>
<name>A0A8S3XHT6_PARAO</name>
<organism evidence="1 2">
    <name type="scientific">Parnassius apollo</name>
    <name type="common">Apollo butterfly</name>
    <name type="synonym">Papilio apollo</name>
    <dbReference type="NCBI Taxonomy" id="110799"/>
    <lineage>
        <taxon>Eukaryota</taxon>
        <taxon>Metazoa</taxon>
        <taxon>Ecdysozoa</taxon>
        <taxon>Arthropoda</taxon>
        <taxon>Hexapoda</taxon>
        <taxon>Insecta</taxon>
        <taxon>Pterygota</taxon>
        <taxon>Neoptera</taxon>
        <taxon>Endopterygota</taxon>
        <taxon>Lepidoptera</taxon>
        <taxon>Glossata</taxon>
        <taxon>Ditrysia</taxon>
        <taxon>Papilionoidea</taxon>
        <taxon>Papilionidae</taxon>
        <taxon>Parnassiinae</taxon>
        <taxon>Parnassini</taxon>
        <taxon>Parnassius</taxon>
        <taxon>Parnassius</taxon>
    </lineage>
</organism>
<gene>
    <name evidence="1" type="ORF">PAPOLLO_LOCUS16320</name>
</gene>
<dbReference type="AlphaFoldDB" id="A0A8S3XHT6"/>